<keyword evidence="3" id="KW-1185">Reference proteome</keyword>
<sequence length="240" mass="27205">MAKIKKKEICYELIRNEKGLKEASTKAKKVTTFFEDCKGRPTMPIDTLADLIHYPGIHFANQKSNSQGPKSNITHEDSKDTTNSCARKNWTASNKTLKYLSTPFIDAGGTQETFIVVLCSPPGVSNPGAQVLFNSEARHNGRIERVIRSKQRGVLSTLLWDEGHLKTFIIRLPPRGDLGNIKHKLDDRVKIRGLNCKISIREVPERRIEEKNIKNGCGAIRFRSQKKISVRLQQQREKGR</sequence>
<organism evidence="2 3">
    <name type="scientific">Ladona fulva</name>
    <name type="common">Scarce chaser dragonfly</name>
    <name type="synonym">Libellula fulva</name>
    <dbReference type="NCBI Taxonomy" id="123851"/>
    <lineage>
        <taxon>Eukaryota</taxon>
        <taxon>Metazoa</taxon>
        <taxon>Ecdysozoa</taxon>
        <taxon>Arthropoda</taxon>
        <taxon>Hexapoda</taxon>
        <taxon>Insecta</taxon>
        <taxon>Pterygota</taxon>
        <taxon>Palaeoptera</taxon>
        <taxon>Odonata</taxon>
        <taxon>Epiprocta</taxon>
        <taxon>Anisoptera</taxon>
        <taxon>Libelluloidea</taxon>
        <taxon>Libellulidae</taxon>
        <taxon>Ladona</taxon>
    </lineage>
</organism>
<reference evidence="2" key="2">
    <citation type="submission" date="2017-10" db="EMBL/GenBank/DDBJ databases">
        <title>Ladona fulva Genome sequencing and assembly.</title>
        <authorList>
            <person name="Murali S."/>
            <person name="Richards S."/>
            <person name="Bandaranaike D."/>
            <person name="Bellair M."/>
            <person name="Blankenburg K."/>
            <person name="Chao H."/>
            <person name="Dinh H."/>
            <person name="Doddapaneni H."/>
            <person name="Dugan-Rocha S."/>
            <person name="Elkadiri S."/>
            <person name="Gnanaolivu R."/>
            <person name="Hernandez B."/>
            <person name="Skinner E."/>
            <person name="Javaid M."/>
            <person name="Lee S."/>
            <person name="Li M."/>
            <person name="Ming W."/>
            <person name="Munidasa M."/>
            <person name="Muniz J."/>
            <person name="Nguyen L."/>
            <person name="Hughes D."/>
            <person name="Osuji N."/>
            <person name="Pu L.-L."/>
            <person name="Puazo M."/>
            <person name="Qu C."/>
            <person name="Quiroz J."/>
            <person name="Raj R."/>
            <person name="Weissenberger G."/>
            <person name="Xin Y."/>
            <person name="Zou X."/>
            <person name="Han Y."/>
            <person name="Worley K."/>
            <person name="Muzny D."/>
            <person name="Gibbs R."/>
        </authorList>
    </citation>
    <scope>NUCLEOTIDE SEQUENCE</scope>
    <source>
        <strain evidence="2">Sampled in the wild</strain>
    </source>
</reference>
<dbReference type="AlphaFoldDB" id="A0A8K0KMQ1"/>
<feature type="region of interest" description="Disordered" evidence="1">
    <location>
        <begin position="60"/>
        <end position="85"/>
    </location>
</feature>
<comment type="caution">
    <text evidence="2">The sequence shown here is derived from an EMBL/GenBank/DDBJ whole genome shotgun (WGS) entry which is preliminary data.</text>
</comment>
<gene>
    <name evidence="2" type="ORF">J437_LFUL015305</name>
</gene>
<evidence type="ECO:0000313" key="2">
    <source>
        <dbReference type="EMBL" id="KAG8235063.1"/>
    </source>
</evidence>
<proteinExistence type="predicted"/>
<protein>
    <submittedName>
        <fullName evidence="2">Uncharacterized protein</fullName>
    </submittedName>
</protein>
<evidence type="ECO:0000256" key="1">
    <source>
        <dbReference type="SAM" id="MobiDB-lite"/>
    </source>
</evidence>
<reference evidence="2" key="1">
    <citation type="submission" date="2013-04" db="EMBL/GenBank/DDBJ databases">
        <authorList>
            <person name="Qu J."/>
            <person name="Murali S.C."/>
            <person name="Bandaranaike D."/>
            <person name="Bellair M."/>
            <person name="Blankenburg K."/>
            <person name="Chao H."/>
            <person name="Dinh H."/>
            <person name="Doddapaneni H."/>
            <person name="Downs B."/>
            <person name="Dugan-Rocha S."/>
            <person name="Elkadiri S."/>
            <person name="Gnanaolivu R.D."/>
            <person name="Hernandez B."/>
            <person name="Javaid M."/>
            <person name="Jayaseelan J.C."/>
            <person name="Lee S."/>
            <person name="Li M."/>
            <person name="Ming W."/>
            <person name="Munidasa M."/>
            <person name="Muniz J."/>
            <person name="Nguyen L."/>
            <person name="Ongeri F."/>
            <person name="Osuji N."/>
            <person name="Pu L.-L."/>
            <person name="Puazo M."/>
            <person name="Qu C."/>
            <person name="Quiroz J."/>
            <person name="Raj R."/>
            <person name="Weissenberger G."/>
            <person name="Xin Y."/>
            <person name="Zou X."/>
            <person name="Han Y."/>
            <person name="Richards S."/>
            <person name="Worley K."/>
            <person name="Muzny D."/>
            <person name="Gibbs R."/>
        </authorList>
    </citation>
    <scope>NUCLEOTIDE SEQUENCE</scope>
    <source>
        <strain evidence="2">Sampled in the wild</strain>
    </source>
</reference>
<dbReference type="Proteomes" id="UP000792457">
    <property type="component" value="Unassembled WGS sequence"/>
</dbReference>
<accession>A0A8K0KMQ1</accession>
<name>A0A8K0KMQ1_LADFU</name>
<feature type="compositionally biased region" description="Polar residues" evidence="1">
    <location>
        <begin position="61"/>
        <end position="72"/>
    </location>
</feature>
<dbReference type="EMBL" id="KZ308872">
    <property type="protein sequence ID" value="KAG8235063.1"/>
    <property type="molecule type" value="Genomic_DNA"/>
</dbReference>
<evidence type="ECO:0000313" key="3">
    <source>
        <dbReference type="Proteomes" id="UP000792457"/>
    </source>
</evidence>